<feature type="compositionally biased region" description="Polar residues" evidence="1">
    <location>
        <begin position="512"/>
        <end position="531"/>
    </location>
</feature>
<dbReference type="EMBL" id="SJPY01000001">
    <property type="protein sequence ID" value="TWU44968.1"/>
    <property type="molecule type" value="Genomic_DNA"/>
</dbReference>
<feature type="region of interest" description="Disordered" evidence="1">
    <location>
        <begin position="512"/>
        <end position="539"/>
    </location>
</feature>
<dbReference type="Gene3D" id="2.130.10.10">
    <property type="entry name" value="YVTN repeat-like/Quinoprotein amine dehydrogenase"/>
    <property type="match status" value="1"/>
</dbReference>
<keyword evidence="2" id="KW-0812">Transmembrane</keyword>
<keyword evidence="5" id="KW-1185">Reference proteome</keyword>
<dbReference type="CDD" id="cd15482">
    <property type="entry name" value="Sialidase_non-viral"/>
    <property type="match status" value="1"/>
</dbReference>
<dbReference type="Pfam" id="PF14870">
    <property type="entry name" value="PSII_BNR"/>
    <property type="match status" value="1"/>
</dbReference>
<dbReference type="Gene3D" id="2.60.40.1190">
    <property type="match status" value="1"/>
</dbReference>
<feature type="transmembrane region" description="Helical" evidence="2">
    <location>
        <begin position="23"/>
        <end position="41"/>
    </location>
</feature>
<dbReference type="OrthoDB" id="226401at2"/>
<dbReference type="InterPro" id="IPR028203">
    <property type="entry name" value="PSII_CF48-like_dom"/>
</dbReference>
<reference evidence="4 5" key="1">
    <citation type="submission" date="2019-02" db="EMBL/GenBank/DDBJ databases">
        <title>Deep-cultivation of Planctomycetes and their phenomic and genomic characterization uncovers novel biology.</title>
        <authorList>
            <person name="Wiegand S."/>
            <person name="Jogler M."/>
            <person name="Boedeker C."/>
            <person name="Pinto D."/>
            <person name="Vollmers J."/>
            <person name="Rivas-Marin E."/>
            <person name="Kohn T."/>
            <person name="Peeters S.H."/>
            <person name="Heuer A."/>
            <person name="Rast P."/>
            <person name="Oberbeckmann S."/>
            <person name="Bunk B."/>
            <person name="Jeske O."/>
            <person name="Meyerdierks A."/>
            <person name="Storesund J.E."/>
            <person name="Kallscheuer N."/>
            <person name="Luecker S."/>
            <person name="Lage O.M."/>
            <person name="Pohl T."/>
            <person name="Merkel B.J."/>
            <person name="Hornburger P."/>
            <person name="Mueller R.-W."/>
            <person name="Bruemmer F."/>
            <person name="Labrenz M."/>
            <person name="Spormann A.M."/>
            <person name="Op Den Camp H."/>
            <person name="Overmann J."/>
            <person name="Amann R."/>
            <person name="Jetten M.S.M."/>
            <person name="Mascher T."/>
            <person name="Medema M.H."/>
            <person name="Devos D.P."/>
            <person name="Kaster A.-K."/>
            <person name="Ovreas L."/>
            <person name="Rohde M."/>
            <person name="Galperin M.Y."/>
            <person name="Jogler C."/>
        </authorList>
    </citation>
    <scope>NUCLEOTIDE SEQUENCE [LARGE SCALE GENOMIC DNA]</scope>
    <source>
        <strain evidence="4 5">Q31b</strain>
    </source>
</reference>
<dbReference type="SUPFAM" id="SSF49344">
    <property type="entry name" value="CBD9-like"/>
    <property type="match status" value="1"/>
</dbReference>
<proteinExistence type="predicted"/>
<organism evidence="4 5">
    <name type="scientific">Novipirellula aureliae</name>
    <dbReference type="NCBI Taxonomy" id="2527966"/>
    <lineage>
        <taxon>Bacteria</taxon>
        <taxon>Pseudomonadati</taxon>
        <taxon>Planctomycetota</taxon>
        <taxon>Planctomycetia</taxon>
        <taxon>Pirellulales</taxon>
        <taxon>Pirellulaceae</taxon>
        <taxon>Novipirellula</taxon>
    </lineage>
</organism>
<dbReference type="Proteomes" id="UP000315471">
    <property type="component" value="Unassembled WGS sequence"/>
</dbReference>
<dbReference type="RefSeq" id="WP_146597775.1">
    <property type="nucleotide sequence ID" value="NZ_SJPY01000001.1"/>
</dbReference>
<feature type="region of interest" description="Disordered" evidence="1">
    <location>
        <begin position="230"/>
        <end position="250"/>
    </location>
</feature>
<feature type="domain" description="Photosynthesis system II assembly factor Ycf48/Hcf136-like" evidence="3">
    <location>
        <begin position="106"/>
        <end position="216"/>
    </location>
</feature>
<dbReference type="SUPFAM" id="SSF110296">
    <property type="entry name" value="Oligoxyloglucan reducing end-specific cellobiohydrolase"/>
    <property type="match status" value="1"/>
</dbReference>
<keyword evidence="2" id="KW-1133">Transmembrane helix</keyword>
<feature type="transmembrane region" description="Helical" evidence="2">
    <location>
        <begin position="48"/>
        <end position="67"/>
    </location>
</feature>
<dbReference type="AlphaFoldDB" id="A0A5C6E822"/>
<evidence type="ECO:0000313" key="5">
    <source>
        <dbReference type="Proteomes" id="UP000315471"/>
    </source>
</evidence>
<dbReference type="InterPro" id="IPR015943">
    <property type="entry name" value="WD40/YVTN_repeat-like_dom_sf"/>
</dbReference>
<evidence type="ECO:0000256" key="1">
    <source>
        <dbReference type="SAM" id="MobiDB-lite"/>
    </source>
</evidence>
<evidence type="ECO:0000313" key="4">
    <source>
        <dbReference type="EMBL" id="TWU44968.1"/>
    </source>
</evidence>
<keyword evidence="2" id="KW-0472">Membrane</keyword>
<protein>
    <submittedName>
        <fullName evidence="4">Ycf48-like protein</fullName>
    </submittedName>
</protein>
<evidence type="ECO:0000259" key="3">
    <source>
        <dbReference type="Pfam" id="PF14870"/>
    </source>
</evidence>
<comment type="caution">
    <text evidence="4">The sequence shown here is derived from an EMBL/GenBank/DDBJ whole genome shotgun (WGS) entry which is preliminary data.</text>
</comment>
<gene>
    <name evidence="4" type="primary">hcf136</name>
    <name evidence="4" type="ORF">Q31b_01390</name>
</gene>
<evidence type="ECO:0000256" key="2">
    <source>
        <dbReference type="SAM" id="Phobius"/>
    </source>
</evidence>
<sequence>MNRIYMQTPWPDNFGLVGFGPDSFGPVGFGLVGFGLVGFGAARVRQHWLGLVVLGLGLCTCCFGYNASAQSIAYSAGQSIAYSAGQSASQLEPPPSYTPVDALREDASLQAIEFSPDGRNGLAVGDHGVILHSEDAGDTWKQKPSPVQCVLNDVIWLGDQTAIAVGGQYDRITQISRGVVLVSDDGGNRWHRSGDDELPLLRSIKRRSEGGAIVVAGDWSSVAESHEFESHDRGRTWNSTGELAGPPPSSIETPSATCLAWVQATGALTVVRDVAEVRTRTTEPNNMRSQASPATTWFAACDHGMILKGDPSRGEWSTVLGEHRRSSILVVARDPSTIPWSLIGCEGLEMRQRVSIVLQSVRPGVSALRLALAAGLNAEQAASGLSSARQAAANLGAASVDVINTRTTTDQAIYAEAKNWIAIHRPAVIVLDHLLDKSLSDAFSQIAISAGVKRVIRCSRSADGDKVIHRSAMLASIGAMAGDLSEDALQVVAPEAAVSQMISLRSIYDASGQTSSGESITSGLSLSPSQRRSGRLPRATRRQLQVIQARLNEDRRIDRMIETSLDENVFSQSLTSMLDQTATDDQLRLAWTIYKALQSTDLESTPHKIAFQDRLLSEASDRFAGWSFGKWAKLRREAVGGSREWQHLRSLSVQALSLQQSRTRSDQAVQQVAVSPFQIEASGVVQASGSSPIRVASTTPTRIQGNVDVGGRNRNHKHQVDLRWEFHPLVLIANESARLRSQGENAEVLSQKTGNFRRLADSTSSNPWADLVVKYPPHPLVASVATRPPKLDGVADDPFWMTPHSSLGTGMPSPSIKMGYDDQFVYFFVRCPSHRFAAEPSVEESSSHRDYNLRAADRLRLAIDVDRDLMTAFELETTPLGKTHDSVDGQSAWQPTWYVSSKKQGENIDFEIAVLRRDLVELPVQSGEKWFVSAQVVPAGVVSTPAPIPNPRLWKPVSFR</sequence>
<accession>A0A5C6E822</accession>
<name>A0A5C6E822_9BACT</name>